<proteinExistence type="predicted"/>
<name>A0A0E9UMB8_ANGAN</name>
<evidence type="ECO:0000256" key="1">
    <source>
        <dbReference type="SAM" id="MobiDB-lite"/>
    </source>
</evidence>
<evidence type="ECO:0000313" key="2">
    <source>
        <dbReference type="EMBL" id="JAH66994.1"/>
    </source>
</evidence>
<sequence length="23" mass="2544">MMRGRTENQQCCWPPGSHLSAPG</sequence>
<protein>
    <submittedName>
        <fullName evidence="2">Uncharacterized protein</fullName>
    </submittedName>
</protein>
<feature type="region of interest" description="Disordered" evidence="1">
    <location>
        <begin position="1"/>
        <end position="23"/>
    </location>
</feature>
<reference evidence="2" key="2">
    <citation type="journal article" date="2015" name="Fish Shellfish Immunol.">
        <title>Early steps in the European eel (Anguilla anguilla)-Vibrio vulnificus interaction in the gills: Role of the RtxA13 toxin.</title>
        <authorList>
            <person name="Callol A."/>
            <person name="Pajuelo D."/>
            <person name="Ebbesson L."/>
            <person name="Teles M."/>
            <person name="MacKenzie S."/>
            <person name="Amaro C."/>
        </authorList>
    </citation>
    <scope>NUCLEOTIDE SEQUENCE</scope>
</reference>
<reference evidence="2" key="1">
    <citation type="submission" date="2014-11" db="EMBL/GenBank/DDBJ databases">
        <authorList>
            <person name="Amaro Gonzalez C."/>
        </authorList>
    </citation>
    <scope>NUCLEOTIDE SEQUENCE</scope>
</reference>
<accession>A0A0E9UMB8</accession>
<dbReference type="EMBL" id="GBXM01041583">
    <property type="protein sequence ID" value="JAH66994.1"/>
    <property type="molecule type" value="Transcribed_RNA"/>
</dbReference>
<dbReference type="AlphaFoldDB" id="A0A0E9UMB8"/>
<organism evidence="2">
    <name type="scientific">Anguilla anguilla</name>
    <name type="common">European freshwater eel</name>
    <name type="synonym">Muraena anguilla</name>
    <dbReference type="NCBI Taxonomy" id="7936"/>
    <lineage>
        <taxon>Eukaryota</taxon>
        <taxon>Metazoa</taxon>
        <taxon>Chordata</taxon>
        <taxon>Craniata</taxon>
        <taxon>Vertebrata</taxon>
        <taxon>Euteleostomi</taxon>
        <taxon>Actinopterygii</taxon>
        <taxon>Neopterygii</taxon>
        <taxon>Teleostei</taxon>
        <taxon>Anguilliformes</taxon>
        <taxon>Anguillidae</taxon>
        <taxon>Anguilla</taxon>
    </lineage>
</organism>